<keyword evidence="11" id="KW-0716">Sensory transduction</keyword>
<evidence type="ECO:0000256" key="11">
    <source>
        <dbReference type="RuleBase" id="RU363047"/>
    </source>
</evidence>
<dbReference type="CDD" id="cd13954">
    <property type="entry name" value="7tmA_OR"/>
    <property type="match status" value="1"/>
</dbReference>
<evidence type="ECO:0000256" key="3">
    <source>
        <dbReference type="ARBA" id="ARBA00022692"/>
    </source>
</evidence>
<evidence type="ECO:0000256" key="9">
    <source>
        <dbReference type="ARBA" id="ARBA00023224"/>
    </source>
</evidence>
<proteinExistence type="inferred from homology"/>
<dbReference type="Proteomes" id="UP000824782">
    <property type="component" value="Unassembled WGS sequence"/>
</dbReference>
<feature type="transmembrane region" description="Helical" evidence="11">
    <location>
        <begin position="243"/>
        <end position="262"/>
    </location>
</feature>
<dbReference type="InterPro" id="IPR050516">
    <property type="entry name" value="Olfactory_GPCR"/>
</dbReference>
<dbReference type="GO" id="GO:0004984">
    <property type="term" value="F:olfactory receptor activity"/>
    <property type="evidence" value="ECO:0007669"/>
    <property type="project" value="InterPro"/>
</dbReference>
<evidence type="ECO:0000256" key="8">
    <source>
        <dbReference type="ARBA" id="ARBA00023170"/>
    </source>
</evidence>
<evidence type="ECO:0000256" key="7">
    <source>
        <dbReference type="ARBA" id="ARBA00023136"/>
    </source>
</evidence>
<evidence type="ECO:0000256" key="6">
    <source>
        <dbReference type="ARBA" id="ARBA00023040"/>
    </source>
</evidence>
<comment type="similarity">
    <text evidence="10">Belongs to the G-protein coupled receptor 1 family.</text>
</comment>
<dbReference type="AlphaFoldDB" id="A0AAV6ZK65"/>
<dbReference type="PRINTS" id="PR00245">
    <property type="entry name" value="OLFACTORYR"/>
</dbReference>
<comment type="caution">
    <text evidence="13">The sequence shown here is derived from an EMBL/GenBank/DDBJ whole genome shotgun (WGS) entry which is preliminary data.</text>
</comment>
<evidence type="ECO:0000313" key="14">
    <source>
        <dbReference type="Proteomes" id="UP000824782"/>
    </source>
</evidence>
<dbReference type="SUPFAM" id="SSF81321">
    <property type="entry name" value="Family A G protein-coupled receptor-like"/>
    <property type="match status" value="1"/>
</dbReference>
<dbReference type="InterPro" id="IPR000725">
    <property type="entry name" value="Olfact_rcpt"/>
</dbReference>
<dbReference type="PANTHER" id="PTHR26452">
    <property type="entry name" value="OLFACTORY RECEPTOR"/>
    <property type="match status" value="1"/>
</dbReference>
<name>A0AAV6ZK65_ENGPU</name>
<dbReference type="InterPro" id="IPR017452">
    <property type="entry name" value="GPCR_Rhodpsn_7TM"/>
</dbReference>
<dbReference type="GO" id="GO:0004930">
    <property type="term" value="F:G protein-coupled receptor activity"/>
    <property type="evidence" value="ECO:0007669"/>
    <property type="project" value="UniProtKB-KW"/>
</dbReference>
<evidence type="ECO:0000256" key="4">
    <source>
        <dbReference type="ARBA" id="ARBA00022725"/>
    </source>
</evidence>
<keyword evidence="6 10" id="KW-0297">G-protein coupled receptor</keyword>
<dbReference type="PROSITE" id="PS00237">
    <property type="entry name" value="G_PROTEIN_RECEP_F1_1"/>
    <property type="match status" value="1"/>
</dbReference>
<dbReference type="PROSITE" id="PS50262">
    <property type="entry name" value="G_PROTEIN_RECEP_F1_2"/>
    <property type="match status" value="1"/>
</dbReference>
<keyword evidence="4 11" id="KW-0552">Olfaction</keyword>
<keyword evidence="5 11" id="KW-1133">Transmembrane helix</keyword>
<dbReference type="EMBL" id="WNYA01000147">
    <property type="protein sequence ID" value="KAG8549691.1"/>
    <property type="molecule type" value="Genomic_DNA"/>
</dbReference>
<dbReference type="Gene3D" id="1.20.1070.10">
    <property type="entry name" value="Rhodopsin 7-helix transmembrane proteins"/>
    <property type="match status" value="1"/>
</dbReference>
<keyword evidence="2 11" id="KW-1003">Cell membrane</keyword>
<evidence type="ECO:0000259" key="12">
    <source>
        <dbReference type="PROSITE" id="PS50262"/>
    </source>
</evidence>
<evidence type="ECO:0000256" key="5">
    <source>
        <dbReference type="ARBA" id="ARBA00022989"/>
    </source>
</evidence>
<evidence type="ECO:0000256" key="2">
    <source>
        <dbReference type="ARBA" id="ARBA00022475"/>
    </source>
</evidence>
<keyword evidence="9 10" id="KW-0807">Transducer</keyword>
<reference evidence="13" key="1">
    <citation type="thesis" date="2020" institute="ProQuest LLC" country="789 East Eisenhower Parkway, Ann Arbor, MI, USA">
        <title>Comparative Genomics and Chromosome Evolution.</title>
        <authorList>
            <person name="Mudd A.B."/>
        </authorList>
    </citation>
    <scope>NUCLEOTIDE SEQUENCE</scope>
    <source>
        <strain evidence="13">237g6f4</strain>
        <tissue evidence="13">Blood</tissue>
    </source>
</reference>
<feature type="transmembrane region" description="Helical" evidence="11">
    <location>
        <begin position="62"/>
        <end position="81"/>
    </location>
</feature>
<dbReference type="PRINTS" id="PR00237">
    <property type="entry name" value="GPCRRHODOPSN"/>
</dbReference>
<dbReference type="Pfam" id="PF13853">
    <property type="entry name" value="7tm_4"/>
    <property type="match status" value="1"/>
</dbReference>
<feature type="transmembrane region" description="Helical" evidence="11">
    <location>
        <begin position="101"/>
        <end position="120"/>
    </location>
</feature>
<feature type="transmembrane region" description="Helical" evidence="11">
    <location>
        <begin position="200"/>
        <end position="222"/>
    </location>
</feature>
<evidence type="ECO:0000313" key="13">
    <source>
        <dbReference type="EMBL" id="KAG8549691.1"/>
    </source>
</evidence>
<keyword evidence="3 10" id="KW-0812">Transmembrane</keyword>
<feature type="transmembrane region" description="Helical" evidence="11">
    <location>
        <begin position="132"/>
        <end position="157"/>
    </location>
</feature>
<comment type="subcellular location">
    <subcellularLocation>
        <location evidence="1 11">Cell membrane</location>
        <topology evidence="1 11">Multi-pass membrane protein</topology>
    </subcellularLocation>
</comment>
<keyword evidence="8 10" id="KW-0675">Receptor</keyword>
<dbReference type="InterPro" id="IPR000276">
    <property type="entry name" value="GPCR_Rhodpsn"/>
</dbReference>
<organism evidence="13 14">
    <name type="scientific">Engystomops pustulosus</name>
    <name type="common">Tungara frog</name>
    <name type="synonym">Physalaemus pustulosus</name>
    <dbReference type="NCBI Taxonomy" id="76066"/>
    <lineage>
        <taxon>Eukaryota</taxon>
        <taxon>Metazoa</taxon>
        <taxon>Chordata</taxon>
        <taxon>Craniata</taxon>
        <taxon>Vertebrata</taxon>
        <taxon>Euteleostomi</taxon>
        <taxon>Amphibia</taxon>
        <taxon>Batrachia</taxon>
        <taxon>Anura</taxon>
        <taxon>Neobatrachia</taxon>
        <taxon>Hyloidea</taxon>
        <taxon>Leptodactylidae</taxon>
        <taxon>Leiuperinae</taxon>
        <taxon>Engystomops</taxon>
    </lineage>
</organism>
<keyword evidence="14" id="KW-1185">Reference proteome</keyword>
<protein>
    <recommendedName>
        <fullName evidence="11">Olfactory receptor</fullName>
    </recommendedName>
</protein>
<sequence length="320" mass="36641">MKSEEPFNATEFLFEGFTGDLMLQYIFLLIFLFIYIVIVCGNSVIFVLIWQNPNLQSPMYFFLLNLSVIDIASTSNILPKLLMMVFIKNNTISFEECMCQLYLFIMFVCTEVFLLAAMAYDRYVAICYPLHYMIIMSLQQTVGLSITAWSVGLLSPIGHVTLISKMSFCASHVIHHFYCDISPLLRISCSEIYSVEVLTYAVGTLVGICTLLFTLLSYVFIISKILRIKSTDGRGKAFSTCSSHLTCVIMFYGTMMCLHMRPTSTYSVKLDKCFSLVYAALVPLLNPFIYSFKNEEVKKGLKKLKSQIIKNTYCHYKRFH</sequence>
<dbReference type="FunFam" id="1.20.1070.10:FF:000015">
    <property type="entry name" value="Olfactory receptor"/>
    <property type="match status" value="1"/>
</dbReference>
<evidence type="ECO:0000256" key="10">
    <source>
        <dbReference type="RuleBase" id="RU000688"/>
    </source>
</evidence>
<evidence type="ECO:0000256" key="1">
    <source>
        <dbReference type="ARBA" id="ARBA00004651"/>
    </source>
</evidence>
<feature type="domain" description="G-protein coupled receptors family 1 profile" evidence="12">
    <location>
        <begin position="41"/>
        <end position="290"/>
    </location>
</feature>
<feature type="transmembrane region" description="Helical" evidence="11">
    <location>
        <begin position="25"/>
        <end position="50"/>
    </location>
</feature>
<accession>A0AAV6ZK65</accession>
<gene>
    <name evidence="13" type="ORF">GDO81_020138</name>
</gene>
<dbReference type="GO" id="GO:0005886">
    <property type="term" value="C:plasma membrane"/>
    <property type="evidence" value="ECO:0007669"/>
    <property type="project" value="UniProtKB-SubCell"/>
</dbReference>
<feature type="transmembrane region" description="Helical" evidence="11">
    <location>
        <begin position="274"/>
        <end position="292"/>
    </location>
</feature>
<keyword evidence="7 11" id="KW-0472">Membrane</keyword>